<dbReference type="InterPro" id="IPR016181">
    <property type="entry name" value="Acyl_CoA_acyltransferase"/>
</dbReference>
<feature type="domain" description="N-acetyltransferase" evidence="1">
    <location>
        <begin position="19"/>
        <end position="192"/>
    </location>
</feature>
<dbReference type="GO" id="GO:0016747">
    <property type="term" value="F:acyltransferase activity, transferring groups other than amino-acyl groups"/>
    <property type="evidence" value="ECO:0007669"/>
    <property type="project" value="InterPro"/>
</dbReference>
<accession>A0A8H7TE47</accession>
<dbReference type="Proteomes" id="UP000664132">
    <property type="component" value="Unassembled WGS sequence"/>
</dbReference>
<evidence type="ECO:0000313" key="3">
    <source>
        <dbReference type="Proteomes" id="UP000664132"/>
    </source>
</evidence>
<reference evidence="2" key="1">
    <citation type="submission" date="2021-02" db="EMBL/GenBank/DDBJ databases">
        <title>Genome sequence Cadophora malorum strain M34.</title>
        <authorList>
            <person name="Stefanovic E."/>
            <person name="Vu D."/>
            <person name="Scully C."/>
            <person name="Dijksterhuis J."/>
            <person name="Roader J."/>
            <person name="Houbraken J."/>
        </authorList>
    </citation>
    <scope>NUCLEOTIDE SEQUENCE</scope>
    <source>
        <strain evidence="2">M34</strain>
    </source>
</reference>
<dbReference type="OrthoDB" id="630895at2759"/>
<keyword evidence="3" id="KW-1185">Reference proteome</keyword>
<proteinExistence type="predicted"/>
<dbReference type="InterPro" id="IPR000182">
    <property type="entry name" value="GNAT_dom"/>
</dbReference>
<evidence type="ECO:0000313" key="2">
    <source>
        <dbReference type="EMBL" id="KAG4417153.1"/>
    </source>
</evidence>
<dbReference type="PANTHER" id="PTHR43792">
    <property type="entry name" value="GNAT FAMILY, PUTATIVE (AFU_ORTHOLOGUE AFUA_3G00765)-RELATED-RELATED"/>
    <property type="match status" value="1"/>
</dbReference>
<dbReference type="Gene3D" id="3.40.630.30">
    <property type="match status" value="1"/>
</dbReference>
<comment type="caution">
    <text evidence="2">The sequence shown here is derived from an EMBL/GenBank/DDBJ whole genome shotgun (WGS) entry which is preliminary data.</text>
</comment>
<dbReference type="SUPFAM" id="SSF55729">
    <property type="entry name" value="Acyl-CoA N-acyltransferases (Nat)"/>
    <property type="match status" value="1"/>
</dbReference>
<evidence type="ECO:0000259" key="1">
    <source>
        <dbReference type="PROSITE" id="PS51186"/>
    </source>
</evidence>
<protein>
    <recommendedName>
        <fullName evidence="1">N-acetyltransferase domain-containing protein</fullName>
    </recommendedName>
</protein>
<name>A0A8H7TE47_9HELO</name>
<dbReference type="PROSITE" id="PS51186">
    <property type="entry name" value="GNAT"/>
    <property type="match status" value="1"/>
</dbReference>
<dbReference type="EMBL" id="JAFJYH010000163">
    <property type="protein sequence ID" value="KAG4417153.1"/>
    <property type="molecule type" value="Genomic_DNA"/>
</dbReference>
<dbReference type="Pfam" id="PF13302">
    <property type="entry name" value="Acetyltransf_3"/>
    <property type="match status" value="1"/>
</dbReference>
<dbReference type="InterPro" id="IPR051531">
    <property type="entry name" value="N-acetyltransferase"/>
</dbReference>
<dbReference type="AlphaFoldDB" id="A0A8H7TE47"/>
<sequence length="202" mass="22244">MPSKSSPNSTQQTLRTKRLELVPLTPQNKGDLFELDSDPAVMKYIGYGKPLSASDSEIGLNCMLDLAVHGLGTWAGYIGSEFVGWWVLAAGETPDTSMQPQLDTKNVIFGLKLLPKFWGRGYAKEGTREIFRHAFQDLGVEQISGDAMAINKGSRAAMSACGMKYIRTFHNVYPTPPPGIEEGEVEYRIAKEDWLAQENGAN</sequence>
<organism evidence="2 3">
    <name type="scientific">Cadophora malorum</name>
    <dbReference type="NCBI Taxonomy" id="108018"/>
    <lineage>
        <taxon>Eukaryota</taxon>
        <taxon>Fungi</taxon>
        <taxon>Dikarya</taxon>
        <taxon>Ascomycota</taxon>
        <taxon>Pezizomycotina</taxon>
        <taxon>Leotiomycetes</taxon>
        <taxon>Helotiales</taxon>
        <taxon>Ploettnerulaceae</taxon>
        <taxon>Cadophora</taxon>
    </lineage>
</organism>
<gene>
    <name evidence="2" type="ORF">IFR04_009722</name>
</gene>
<dbReference type="PANTHER" id="PTHR43792:SF16">
    <property type="entry name" value="N-ACETYLTRANSFERASE DOMAIN-CONTAINING PROTEIN"/>
    <property type="match status" value="1"/>
</dbReference>